<comment type="caution">
    <text evidence="2">The sequence shown here is derived from an EMBL/GenBank/DDBJ whole genome shotgun (WGS) entry which is preliminary data.</text>
</comment>
<feature type="compositionally biased region" description="Basic and acidic residues" evidence="1">
    <location>
        <begin position="152"/>
        <end position="171"/>
    </location>
</feature>
<gene>
    <name evidence="2" type="ORF">HMPREF1526_00990</name>
</gene>
<protein>
    <recommendedName>
        <fullName evidence="4">Lin1244/Lin1753-like N-terminal domain-containing protein</fullName>
    </recommendedName>
</protein>
<dbReference type="Proteomes" id="UP000013981">
    <property type="component" value="Unassembled WGS sequence"/>
</dbReference>
<dbReference type="HOGENOM" id="CLU_1145528_0_0_9"/>
<reference evidence="2 3" key="1">
    <citation type="submission" date="2013-01" db="EMBL/GenBank/DDBJ databases">
        <title>The Genome Sequence of Butyricicoccus pullicaecorum 1.2.</title>
        <authorList>
            <consortium name="The Broad Institute Genome Sequencing Platform"/>
            <person name="Earl A."/>
            <person name="Ward D."/>
            <person name="Feldgarden M."/>
            <person name="Gevers D."/>
            <person name="Van Immerseel F."/>
            <person name="Eeckhaut V."/>
            <person name="Walker B."/>
            <person name="Young S.K."/>
            <person name="Zeng Q."/>
            <person name="Gargeya S."/>
            <person name="Fitzgerald M."/>
            <person name="Haas B."/>
            <person name="Abouelleil A."/>
            <person name="Alvarado L."/>
            <person name="Arachchi H.M."/>
            <person name="Berlin A.M."/>
            <person name="Chapman S.B."/>
            <person name="Dewar J."/>
            <person name="Goldberg J."/>
            <person name="Griggs A."/>
            <person name="Gujja S."/>
            <person name="Hansen M."/>
            <person name="Howarth C."/>
            <person name="Imamovic A."/>
            <person name="Larimer J."/>
            <person name="McCowan C."/>
            <person name="Murphy C."/>
            <person name="Neiman D."/>
            <person name="Pearson M."/>
            <person name="Priest M."/>
            <person name="Roberts A."/>
            <person name="Saif S."/>
            <person name="Shea T."/>
            <person name="Sisk P."/>
            <person name="Sykes S."/>
            <person name="Wortman J."/>
            <person name="Nusbaum C."/>
            <person name="Birren B."/>
        </authorList>
    </citation>
    <scope>NUCLEOTIDE SEQUENCE [LARGE SCALE GENOMIC DNA]</scope>
    <source>
        <strain evidence="2 3">1.2</strain>
    </source>
</reference>
<accession>R8W4B7</accession>
<feature type="region of interest" description="Disordered" evidence="1">
    <location>
        <begin position="147"/>
        <end position="173"/>
    </location>
</feature>
<evidence type="ECO:0000313" key="2">
    <source>
        <dbReference type="EMBL" id="EOQ37962.1"/>
    </source>
</evidence>
<dbReference type="eggNOG" id="COG3935">
    <property type="taxonomic scope" value="Bacteria"/>
</dbReference>
<evidence type="ECO:0008006" key="4">
    <source>
        <dbReference type="Google" id="ProtNLM"/>
    </source>
</evidence>
<keyword evidence="3" id="KW-1185">Reference proteome</keyword>
<sequence>MQYAFDMDLAQQYGVPEAIFVHRLYWWVRDNAANGRNYRDGHYWTYDTMNALMKIFPWWTRRQLQGIIARCKEKGLILTAEYNEDRRDRTTWYTVTEAVIVAYEPWKIGVPESCNAMHETVQCNVPNGAAQCTKSCTLYNEQLEDQLEDEREGARAQEEPVKPAEDGRKGYGEFGNVRLTDDELARLTARWTPNQVAAEIEALSAYMQSKGKRYRDHYATLLSWLKKDCQDAPAESRRVRKL</sequence>
<evidence type="ECO:0000313" key="3">
    <source>
        <dbReference type="Proteomes" id="UP000013981"/>
    </source>
</evidence>
<proteinExistence type="predicted"/>
<organism evidence="2 3">
    <name type="scientific">Butyricicoccus pullicaecorum 1.2</name>
    <dbReference type="NCBI Taxonomy" id="1203606"/>
    <lineage>
        <taxon>Bacteria</taxon>
        <taxon>Bacillati</taxon>
        <taxon>Bacillota</taxon>
        <taxon>Clostridia</taxon>
        <taxon>Eubacteriales</taxon>
        <taxon>Butyricicoccaceae</taxon>
        <taxon>Butyricicoccus</taxon>
    </lineage>
</organism>
<dbReference type="PATRIC" id="fig|1203606.4.peg.951"/>
<evidence type="ECO:0000256" key="1">
    <source>
        <dbReference type="SAM" id="MobiDB-lite"/>
    </source>
</evidence>
<dbReference type="EMBL" id="AQOB01000004">
    <property type="protein sequence ID" value="EOQ37962.1"/>
    <property type="molecule type" value="Genomic_DNA"/>
</dbReference>
<dbReference type="AlphaFoldDB" id="R8W4B7"/>
<name>R8W4B7_9FIRM</name>